<keyword evidence="4" id="KW-1133">Transmembrane helix</keyword>
<dbReference type="GO" id="GO:0052621">
    <property type="term" value="F:diguanylate cyclase activity"/>
    <property type="evidence" value="ECO:0007669"/>
    <property type="project" value="UniProtKB-EC"/>
</dbReference>
<evidence type="ECO:0000256" key="4">
    <source>
        <dbReference type="SAM" id="Phobius"/>
    </source>
</evidence>
<dbReference type="InterPro" id="IPR043128">
    <property type="entry name" value="Rev_trsase/Diguanyl_cyclase"/>
</dbReference>
<dbReference type="Proteomes" id="UP000199657">
    <property type="component" value="Unassembled WGS sequence"/>
</dbReference>
<evidence type="ECO:0000256" key="2">
    <source>
        <dbReference type="ARBA" id="ARBA00012528"/>
    </source>
</evidence>
<evidence type="ECO:0000259" key="6">
    <source>
        <dbReference type="PROSITE" id="PS50887"/>
    </source>
</evidence>
<dbReference type="InterPro" id="IPR050469">
    <property type="entry name" value="Diguanylate_Cyclase"/>
</dbReference>
<dbReference type="InterPro" id="IPR003660">
    <property type="entry name" value="HAMP_dom"/>
</dbReference>
<evidence type="ECO:0000256" key="1">
    <source>
        <dbReference type="ARBA" id="ARBA00001946"/>
    </source>
</evidence>
<dbReference type="Gene3D" id="3.30.450.20">
    <property type="entry name" value="PAS domain"/>
    <property type="match status" value="2"/>
</dbReference>
<dbReference type="GO" id="GO:0005886">
    <property type="term" value="C:plasma membrane"/>
    <property type="evidence" value="ECO:0007669"/>
    <property type="project" value="TreeGrafter"/>
</dbReference>
<dbReference type="SMART" id="SM00304">
    <property type="entry name" value="HAMP"/>
    <property type="match status" value="1"/>
</dbReference>
<dbReference type="InterPro" id="IPR035965">
    <property type="entry name" value="PAS-like_dom_sf"/>
</dbReference>
<dbReference type="InterPro" id="IPR000014">
    <property type="entry name" value="PAS"/>
</dbReference>
<dbReference type="FunFam" id="3.30.70.270:FF:000001">
    <property type="entry name" value="Diguanylate cyclase domain protein"/>
    <property type="match status" value="1"/>
</dbReference>
<dbReference type="PROSITE" id="PS50885">
    <property type="entry name" value="HAMP"/>
    <property type="match status" value="1"/>
</dbReference>
<dbReference type="Gene3D" id="3.30.70.270">
    <property type="match status" value="1"/>
</dbReference>
<dbReference type="CDD" id="cd01949">
    <property type="entry name" value="GGDEF"/>
    <property type="match status" value="1"/>
</dbReference>
<feature type="domain" description="HAMP" evidence="5">
    <location>
        <begin position="340"/>
        <end position="392"/>
    </location>
</feature>
<dbReference type="CDD" id="cd06225">
    <property type="entry name" value="HAMP"/>
    <property type="match status" value="1"/>
</dbReference>
<dbReference type="EMBL" id="FOEG01000001">
    <property type="protein sequence ID" value="SEO57905.1"/>
    <property type="molecule type" value="Genomic_DNA"/>
</dbReference>
<dbReference type="GO" id="GO:0043709">
    <property type="term" value="P:cell adhesion involved in single-species biofilm formation"/>
    <property type="evidence" value="ECO:0007669"/>
    <property type="project" value="TreeGrafter"/>
</dbReference>
<keyword evidence="8" id="KW-1185">Reference proteome</keyword>
<gene>
    <name evidence="7" type="ORF">SAMN04488052_101801</name>
</gene>
<dbReference type="SUPFAM" id="SSF55785">
    <property type="entry name" value="PYP-like sensor domain (PAS domain)"/>
    <property type="match status" value="1"/>
</dbReference>
<dbReference type="GO" id="GO:1902201">
    <property type="term" value="P:negative regulation of bacterial-type flagellum-dependent cell motility"/>
    <property type="evidence" value="ECO:0007669"/>
    <property type="project" value="TreeGrafter"/>
</dbReference>
<dbReference type="Gene3D" id="6.10.340.10">
    <property type="match status" value="1"/>
</dbReference>
<feature type="domain" description="GGDEF" evidence="6">
    <location>
        <begin position="565"/>
        <end position="693"/>
    </location>
</feature>
<dbReference type="Pfam" id="PF00672">
    <property type="entry name" value="HAMP"/>
    <property type="match status" value="1"/>
</dbReference>
<reference evidence="7 8" key="1">
    <citation type="submission" date="2016-10" db="EMBL/GenBank/DDBJ databases">
        <authorList>
            <person name="de Groot N.N."/>
        </authorList>
    </citation>
    <scope>NUCLEOTIDE SEQUENCE [LARGE SCALE GENOMIC DNA]</scope>
    <source>
        <strain evidence="7 8">CGMCC 1.6291</strain>
    </source>
</reference>
<dbReference type="GO" id="GO:0007165">
    <property type="term" value="P:signal transduction"/>
    <property type="evidence" value="ECO:0007669"/>
    <property type="project" value="InterPro"/>
</dbReference>
<dbReference type="PROSITE" id="PS50887">
    <property type="entry name" value="GGDEF"/>
    <property type="match status" value="1"/>
</dbReference>
<name>A0A1H8QUN7_9GAMM</name>
<dbReference type="RefSeq" id="WP_091640096.1">
    <property type="nucleotide sequence ID" value="NZ_FOEG01000001.1"/>
</dbReference>
<dbReference type="STRING" id="406100.SAMN04488052_101801"/>
<comment type="catalytic activity">
    <reaction evidence="3">
        <text>2 GTP = 3',3'-c-di-GMP + 2 diphosphate</text>
        <dbReference type="Rhea" id="RHEA:24898"/>
        <dbReference type="ChEBI" id="CHEBI:33019"/>
        <dbReference type="ChEBI" id="CHEBI:37565"/>
        <dbReference type="ChEBI" id="CHEBI:58805"/>
        <dbReference type="EC" id="2.7.7.65"/>
    </reaction>
</comment>
<keyword evidence="4" id="KW-0812">Transmembrane</keyword>
<protein>
    <recommendedName>
        <fullName evidence="2">diguanylate cyclase</fullName>
        <ecNumber evidence="2">2.7.7.65</ecNumber>
    </recommendedName>
</protein>
<sequence length="693" mass="75661">MTAPRFSLWHKIVLPAVVLAICLSGGLLLVALVALQSASEEMERQGNRLLEEQTERFLGSLIGGVVDGADASLNLTREALTMRARGESIRDPSRVPELLDSMVQASDLVIAAHYQRADGEVVPWLSSPNDDDDLAVHLKAVARSQTIAPSQVIWPAPRESHSARVGGLVVDPMIAVHGDDGTGYLSATVSMGKLARNLNRRLPLPASYFFIMNGERQLVAATPHSRLELASAEAFRERGVIDLSTSASPSLDRALRRMADGQALMERVTIRGEDKYIVYEPMASADWHVGLVVPVSIAQQVSGELVEVLDRGAEHALRTMAVWAAVLLAGVILLTTLVARRIAAPVQHVSEVAEDIAHGNVGRRVVVRGSDEIARLGHSFNTMADQLQGFIGSLEERVRQRTAEARDARARVQRILESSPVGIAFIDATGVIQESNAEFLRLVDPAGVGHAPHSFRWHDLLRDDFNRVTDEAERTFAKGEAYDTVVTIHRADGTAFKASLRGALAHAGDPHGGFIVVLQDVSEQKRLEERLSWQASYDQLTGVLNRWRFQEVLEEGVASAQRDDRVFSVALVDVDHFKGINDRYGHTVGDQVLQEVAAQLQGALRETDSIARWGGEEFALLLAEADEALARQCAQRLCEHIALLRFGGGLRLTISAGVAVYRAEDGPDELIQRADEALYTAKRTGRNRVVSAE</sequence>
<keyword evidence="4" id="KW-0472">Membrane</keyword>
<dbReference type="SUPFAM" id="SSF55073">
    <property type="entry name" value="Nucleotide cyclase"/>
    <property type="match status" value="1"/>
</dbReference>
<dbReference type="InterPro" id="IPR000160">
    <property type="entry name" value="GGDEF_dom"/>
</dbReference>
<evidence type="ECO:0000313" key="7">
    <source>
        <dbReference type="EMBL" id="SEO57905.1"/>
    </source>
</evidence>
<evidence type="ECO:0000259" key="5">
    <source>
        <dbReference type="PROSITE" id="PS50885"/>
    </source>
</evidence>
<dbReference type="SMART" id="SM00267">
    <property type="entry name" value="GGDEF"/>
    <property type="match status" value="1"/>
</dbReference>
<dbReference type="OrthoDB" id="9776960at2"/>
<dbReference type="EC" id="2.7.7.65" evidence="2"/>
<dbReference type="AlphaFoldDB" id="A0A1H8QUN7"/>
<feature type="transmembrane region" description="Helical" evidence="4">
    <location>
        <begin position="12"/>
        <end position="35"/>
    </location>
</feature>
<comment type="cofactor">
    <cofactor evidence="1">
        <name>Mg(2+)</name>
        <dbReference type="ChEBI" id="CHEBI:18420"/>
    </cofactor>
</comment>
<dbReference type="NCBIfam" id="TIGR00254">
    <property type="entry name" value="GGDEF"/>
    <property type="match status" value="1"/>
</dbReference>
<organism evidence="7 8">
    <name type="scientific">Aquisalimonas asiatica</name>
    <dbReference type="NCBI Taxonomy" id="406100"/>
    <lineage>
        <taxon>Bacteria</taxon>
        <taxon>Pseudomonadati</taxon>
        <taxon>Pseudomonadota</taxon>
        <taxon>Gammaproteobacteria</taxon>
        <taxon>Chromatiales</taxon>
        <taxon>Ectothiorhodospiraceae</taxon>
        <taxon>Aquisalimonas</taxon>
    </lineage>
</organism>
<dbReference type="SUPFAM" id="SSF158472">
    <property type="entry name" value="HAMP domain-like"/>
    <property type="match status" value="1"/>
</dbReference>
<proteinExistence type="predicted"/>
<dbReference type="PANTHER" id="PTHR45138">
    <property type="entry name" value="REGULATORY COMPONENTS OF SENSORY TRANSDUCTION SYSTEM"/>
    <property type="match status" value="1"/>
</dbReference>
<dbReference type="Pfam" id="PF00990">
    <property type="entry name" value="GGDEF"/>
    <property type="match status" value="1"/>
</dbReference>
<dbReference type="InterPro" id="IPR029787">
    <property type="entry name" value="Nucleotide_cyclase"/>
</dbReference>
<evidence type="ECO:0000256" key="3">
    <source>
        <dbReference type="ARBA" id="ARBA00034247"/>
    </source>
</evidence>
<evidence type="ECO:0000313" key="8">
    <source>
        <dbReference type="Proteomes" id="UP000199657"/>
    </source>
</evidence>
<dbReference type="NCBIfam" id="TIGR00229">
    <property type="entry name" value="sensory_box"/>
    <property type="match status" value="1"/>
</dbReference>
<accession>A0A1H8QUN7</accession>
<dbReference type="PANTHER" id="PTHR45138:SF9">
    <property type="entry name" value="DIGUANYLATE CYCLASE DGCM-RELATED"/>
    <property type="match status" value="1"/>
</dbReference>